<dbReference type="GO" id="GO:0008270">
    <property type="term" value="F:zinc ion binding"/>
    <property type="evidence" value="ECO:0007669"/>
    <property type="project" value="UniProtKB-KW"/>
</dbReference>
<protein>
    <recommendedName>
        <fullName evidence="6">RING-type domain-containing protein</fullName>
    </recommendedName>
</protein>
<feature type="compositionally biased region" description="Polar residues" evidence="5">
    <location>
        <begin position="472"/>
        <end position="512"/>
    </location>
</feature>
<feature type="compositionally biased region" description="Polar residues" evidence="5">
    <location>
        <begin position="208"/>
        <end position="223"/>
    </location>
</feature>
<feature type="compositionally biased region" description="Acidic residues" evidence="5">
    <location>
        <begin position="254"/>
        <end position="263"/>
    </location>
</feature>
<evidence type="ECO:0000256" key="3">
    <source>
        <dbReference type="ARBA" id="ARBA00022833"/>
    </source>
</evidence>
<keyword evidence="2 4" id="KW-0863">Zinc-finger</keyword>
<dbReference type="PANTHER" id="PTHR22763">
    <property type="entry name" value="RING ZINC FINGER PROTEIN"/>
    <property type="match status" value="1"/>
</dbReference>
<dbReference type="GO" id="GO:0044695">
    <property type="term" value="C:Dsc E3 ubiquitin ligase complex"/>
    <property type="evidence" value="ECO:0007669"/>
    <property type="project" value="TreeGrafter"/>
</dbReference>
<dbReference type="GO" id="GO:0043161">
    <property type="term" value="P:proteasome-mediated ubiquitin-dependent protein catabolic process"/>
    <property type="evidence" value="ECO:0007669"/>
    <property type="project" value="TreeGrafter"/>
</dbReference>
<feature type="region of interest" description="Disordered" evidence="5">
    <location>
        <begin position="470"/>
        <end position="512"/>
    </location>
</feature>
<evidence type="ECO:0000256" key="2">
    <source>
        <dbReference type="ARBA" id="ARBA00022771"/>
    </source>
</evidence>
<dbReference type="AlphaFoldDB" id="A0A5M9J7U9"/>
<keyword evidence="1" id="KW-0479">Metal-binding</keyword>
<dbReference type="Gene3D" id="3.30.40.10">
    <property type="entry name" value="Zinc/RING finger domain, C3HC4 (zinc finger)"/>
    <property type="match status" value="1"/>
</dbReference>
<feature type="region of interest" description="Disordered" evidence="5">
    <location>
        <begin position="241"/>
        <end position="263"/>
    </location>
</feature>
<dbReference type="InterPro" id="IPR013083">
    <property type="entry name" value="Znf_RING/FYVE/PHD"/>
</dbReference>
<evidence type="ECO:0000256" key="1">
    <source>
        <dbReference type="ARBA" id="ARBA00022723"/>
    </source>
</evidence>
<evidence type="ECO:0000313" key="8">
    <source>
        <dbReference type="Proteomes" id="UP000322873"/>
    </source>
</evidence>
<dbReference type="PANTHER" id="PTHR22763:SF162">
    <property type="entry name" value="TRANSMEMBRANE E3 UBIQUITIN-PROTEIN LIGASE 1"/>
    <property type="match status" value="1"/>
</dbReference>
<feature type="region of interest" description="Disordered" evidence="5">
    <location>
        <begin position="445"/>
        <end position="464"/>
    </location>
</feature>
<feature type="region of interest" description="Disordered" evidence="5">
    <location>
        <begin position="208"/>
        <end position="229"/>
    </location>
</feature>
<evidence type="ECO:0000313" key="7">
    <source>
        <dbReference type="EMBL" id="KAA8564343.1"/>
    </source>
</evidence>
<dbReference type="Pfam" id="PF13639">
    <property type="entry name" value="zf-RING_2"/>
    <property type="match status" value="1"/>
</dbReference>
<dbReference type="PROSITE" id="PS50089">
    <property type="entry name" value="ZF_RING_2"/>
    <property type="match status" value="1"/>
</dbReference>
<keyword evidence="3" id="KW-0862">Zinc</keyword>
<evidence type="ECO:0000256" key="4">
    <source>
        <dbReference type="PROSITE-ProRule" id="PRU00175"/>
    </source>
</evidence>
<sequence>MEEDSDIDMPYAPPLPSQPTVSRCPHPQASQHSMQTANTRRPSHTNSRASYPDGNNMNPSAHGTSNMPPISYGGPSQGDMPPTNYTAALRYDGHYAHWSQDPLFRGATYPGHLDPQAPGSRRFLPLPHVDPPPWTPPISSLWGDLYDDSNTMTRYPEPDHVARNNNPDPTYIEFMDDNRPSDLTRTQVAQRRRRRNAVATEMEALQNLPSNVSSRNPNLSNSPEWGRPSARQGRLLAEAQRGFGPSPHVTRDSDTEDDEFGDTDDDLEELLRFTPYLRDSDEGADFALRGRLWSAEAKKRLPTKEFLLSLESLKPDDLSKEERTCIICYNEFGVKNPEGVSEQPLRVPKCKHIFGAICIKKWFKENDTCPYCRDKVPSESSRKVMMRHARQVMQEQIRRRHHSTARSTTEANPSFSIGPNPQEAQNMSSGDRTSPTWSRPLAAEAAEPRPLLQHNVRHNSDSERVSPAIAVGSTTNNGDQQSTPLSTNSLGQSTNPNGYMSPTSVSSTNPPFSTGHMYPTTLPHSQNRPVAFGSVRPLQQEHPSQFYHYHGRSPHADNSATLPNRQQALQQAMQQQQQILIQQERFRQEEAEGERSVNVFD</sequence>
<feature type="domain" description="RING-type" evidence="6">
    <location>
        <begin position="325"/>
        <end position="373"/>
    </location>
</feature>
<dbReference type="SUPFAM" id="SSF57850">
    <property type="entry name" value="RING/U-box"/>
    <property type="match status" value="1"/>
</dbReference>
<dbReference type="InterPro" id="IPR001841">
    <property type="entry name" value="Znf_RING"/>
</dbReference>
<dbReference type="InterPro" id="IPR050731">
    <property type="entry name" value="HRD1_E3_ubiq-ligases"/>
</dbReference>
<reference evidence="7 8" key="1">
    <citation type="submission" date="2019-06" db="EMBL/GenBank/DDBJ databases">
        <title>Genome Sequence of the Brown Rot Fungal Pathogen Monilinia fructicola.</title>
        <authorList>
            <person name="De Miccolis Angelini R.M."/>
            <person name="Landi L."/>
            <person name="Abate D."/>
            <person name="Pollastro S."/>
            <person name="Romanazzi G."/>
            <person name="Faretra F."/>
        </authorList>
    </citation>
    <scope>NUCLEOTIDE SEQUENCE [LARGE SCALE GENOMIC DNA]</scope>
    <source>
        <strain evidence="7 8">Mfrc123</strain>
    </source>
</reference>
<name>A0A5M9J7U9_MONFR</name>
<dbReference type="GO" id="GO:0061630">
    <property type="term" value="F:ubiquitin protein ligase activity"/>
    <property type="evidence" value="ECO:0007669"/>
    <property type="project" value="TreeGrafter"/>
</dbReference>
<comment type="caution">
    <text evidence="7">The sequence shown here is derived from an EMBL/GenBank/DDBJ whole genome shotgun (WGS) entry which is preliminary data.</text>
</comment>
<feature type="region of interest" description="Disordered" evidence="5">
    <location>
        <begin position="1"/>
        <end position="85"/>
    </location>
</feature>
<dbReference type="VEuPathDB" id="FungiDB:MFRU_043g00180"/>
<evidence type="ECO:0000256" key="5">
    <source>
        <dbReference type="SAM" id="MobiDB-lite"/>
    </source>
</evidence>
<dbReference type="Proteomes" id="UP000322873">
    <property type="component" value="Unassembled WGS sequence"/>
</dbReference>
<feature type="region of interest" description="Disordered" evidence="5">
    <location>
        <begin position="389"/>
        <end position="438"/>
    </location>
</feature>
<gene>
    <name evidence="7" type="ORF">EYC84_011287</name>
</gene>
<accession>A0A5M9J7U9</accession>
<feature type="compositionally biased region" description="Polar residues" evidence="5">
    <location>
        <begin position="410"/>
        <end position="437"/>
    </location>
</feature>
<feature type="compositionally biased region" description="Polar residues" evidence="5">
    <location>
        <begin position="28"/>
        <end position="68"/>
    </location>
</feature>
<keyword evidence="8" id="KW-1185">Reference proteome</keyword>
<dbReference type="EMBL" id="VICG01000015">
    <property type="protein sequence ID" value="KAA8564343.1"/>
    <property type="molecule type" value="Genomic_DNA"/>
</dbReference>
<proteinExistence type="predicted"/>
<organism evidence="7 8">
    <name type="scientific">Monilinia fructicola</name>
    <name type="common">Brown rot fungus</name>
    <name type="synonym">Ciboria fructicola</name>
    <dbReference type="NCBI Taxonomy" id="38448"/>
    <lineage>
        <taxon>Eukaryota</taxon>
        <taxon>Fungi</taxon>
        <taxon>Dikarya</taxon>
        <taxon>Ascomycota</taxon>
        <taxon>Pezizomycotina</taxon>
        <taxon>Leotiomycetes</taxon>
        <taxon>Helotiales</taxon>
        <taxon>Sclerotiniaceae</taxon>
        <taxon>Monilinia</taxon>
    </lineage>
</organism>
<evidence type="ECO:0000259" key="6">
    <source>
        <dbReference type="PROSITE" id="PS50089"/>
    </source>
</evidence>
<dbReference type="GO" id="GO:0012505">
    <property type="term" value="C:endomembrane system"/>
    <property type="evidence" value="ECO:0007669"/>
    <property type="project" value="TreeGrafter"/>
</dbReference>